<reference evidence="1 2" key="1">
    <citation type="submission" date="2018-11" db="EMBL/GenBank/DDBJ databases">
        <title>Species Designations Belie Phenotypic and Genotypic Heterogeneity in Oral Streptococci.</title>
        <authorList>
            <person name="Velsko I."/>
        </authorList>
    </citation>
    <scope>NUCLEOTIDE SEQUENCE [LARGE SCALE GENOMIC DNA]</scope>
    <source>
        <strain evidence="1 2">BCC22</strain>
    </source>
</reference>
<evidence type="ECO:0000313" key="2">
    <source>
        <dbReference type="Proteomes" id="UP000271520"/>
    </source>
</evidence>
<protein>
    <submittedName>
        <fullName evidence="1">Uncharacterized protein</fullName>
    </submittedName>
</protein>
<dbReference type="EMBL" id="RJPW01000001">
    <property type="protein sequence ID" value="RSJ94364.1"/>
    <property type="molecule type" value="Genomic_DNA"/>
</dbReference>
<organism evidence="1 2">
    <name type="scientific">Streptococcus mitis</name>
    <dbReference type="NCBI Taxonomy" id="28037"/>
    <lineage>
        <taxon>Bacteria</taxon>
        <taxon>Bacillati</taxon>
        <taxon>Bacillota</taxon>
        <taxon>Bacilli</taxon>
        <taxon>Lactobacillales</taxon>
        <taxon>Streptococcaceae</taxon>
        <taxon>Streptococcus</taxon>
        <taxon>Streptococcus mitis group</taxon>
    </lineage>
</organism>
<proteinExistence type="predicted"/>
<gene>
    <name evidence="1" type="ORF">D8788_01960</name>
</gene>
<sequence length="91" mass="9635">MLAEDDVLAEALTDVLAEALAEVLAEVLADELLDTDSDIEVLSLIEVDKLAEFSELLTDVVPKTAVSFVTKRSGFSSVFSTATVSLANTCV</sequence>
<dbReference type="AlphaFoldDB" id="A0A428HF05"/>
<evidence type="ECO:0000313" key="1">
    <source>
        <dbReference type="EMBL" id="RSJ94364.1"/>
    </source>
</evidence>
<dbReference type="Proteomes" id="UP000271520">
    <property type="component" value="Unassembled WGS sequence"/>
</dbReference>
<name>A0A428HF05_STRMT</name>
<comment type="caution">
    <text evidence="1">The sequence shown here is derived from an EMBL/GenBank/DDBJ whole genome shotgun (WGS) entry which is preliminary data.</text>
</comment>
<accession>A0A428HF05</accession>